<dbReference type="Pfam" id="PF01794">
    <property type="entry name" value="Ferric_reduct"/>
    <property type="match status" value="1"/>
</dbReference>
<evidence type="ECO:0000256" key="1">
    <source>
        <dbReference type="ARBA" id="ARBA00004141"/>
    </source>
</evidence>
<dbReference type="InterPro" id="IPR017938">
    <property type="entry name" value="Riboflavin_synthase-like_b-brl"/>
</dbReference>
<feature type="transmembrane region" description="Helical" evidence="6">
    <location>
        <begin position="180"/>
        <end position="199"/>
    </location>
</feature>
<feature type="transmembrane region" description="Helical" evidence="6">
    <location>
        <begin position="32"/>
        <end position="50"/>
    </location>
</feature>
<feature type="transmembrane region" description="Helical" evidence="6">
    <location>
        <begin position="600"/>
        <end position="622"/>
    </location>
</feature>
<keyword evidence="2 6" id="KW-0812">Transmembrane</keyword>
<dbReference type="RefSeq" id="XP_030537497.1">
    <property type="nucleotide sequence ID" value="XM_030681637.2"/>
</dbReference>
<dbReference type="KEGG" id="rarg:115745975"/>
<gene>
    <name evidence="9" type="primary">LOC115745975</name>
</gene>
<dbReference type="InterPro" id="IPR017927">
    <property type="entry name" value="FAD-bd_FR_type"/>
</dbReference>
<proteinExistence type="predicted"/>
<keyword evidence="4" id="KW-0560">Oxidoreductase</keyword>
<evidence type="ECO:0000256" key="2">
    <source>
        <dbReference type="ARBA" id="ARBA00022692"/>
    </source>
</evidence>
<keyword evidence="8" id="KW-1185">Reference proteome</keyword>
<dbReference type="OrthoDB" id="167398at2759"/>
<evidence type="ECO:0000313" key="8">
    <source>
        <dbReference type="Proteomes" id="UP000827889"/>
    </source>
</evidence>
<dbReference type="SUPFAM" id="SSF52343">
    <property type="entry name" value="Ferredoxin reductase-like, C-terminal NADP-linked domain"/>
    <property type="match status" value="1"/>
</dbReference>
<dbReference type="InterPro" id="IPR013121">
    <property type="entry name" value="Fe_red_NAD-bd_6"/>
</dbReference>
<dbReference type="PANTHER" id="PTHR11972">
    <property type="entry name" value="NADPH OXIDASE"/>
    <property type="match status" value="1"/>
</dbReference>
<feature type="transmembrane region" description="Helical" evidence="6">
    <location>
        <begin position="78"/>
        <end position="98"/>
    </location>
</feature>
<keyword evidence="5 6" id="KW-0472">Membrane</keyword>
<protein>
    <submittedName>
        <fullName evidence="9">Ferric reduction oxidase 7, chloroplastic-like</fullName>
    </submittedName>
</protein>
<dbReference type="InterPro" id="IPR050369">
    <property type="entry name" value="RBOH/FRE"/>
</dbReference>
<keyword evidence="3 6" id="KW-1133">Transmembrane helix</keyword>
<dbReference type="SFLD" id="SFLDS00052">
    <property type="entry name" value="Ferric_Reductase_Domain"/>
    <property type="match status" value="1"/>
</dbReference>
<organism evidence="8 9">
    <name type="scientific">Rhodamnia argentea</name>
    <dbReference type="NCBI Taxonomy" id="178133"/>
    <lineage>
        <taxon>Eukaryota</taxon>
        <taxon>Viridiplantae</taxon>
        <taxon>Streptophyta</taxon>
        <taxon>Embryophyta</taxon>
        <taxon>Tracheophyta</taxon>
        <taxon>Spermatophyta</taxon>
        <taxon>Magnoliopsida</taxon>
        <taxon>eudicotyledons</taxon>
        <taxon>Gunneridae</taxon>
        <taxon>Pentapetalae</taxon>
        <taxon>rosids</taxon>
        <taxon>malvids</taxon>
        <taxon>Myrtales</taxon>
        <taxon>Myrtaceae</taxon>
        <taxon>Myrtoideae</taxon>
        <taxon>Myrteae</taxon>
        <taxon>Australasian group</taxon>
        <taxon>Rhodamnia</taxon>
    </lineage>
</organism>
<name>A0A8B8PT37_9MYRT</name>
<accession>A0A8B8PT37</accession>
<dbReference type="GO" id="GO:0005886">
    <property type="term" value="C:plasma membrane"/>
    <property type="evidence" value="ECO:0007669"/>
    <property type="project" value="TreeGrafter"/>
</dbReference>
<reference evidence="9" key="1">
    <citation type="submission" date="2025-08" db="UniProtKB">
        <authorList>
            <consortium name="RefSeq"/>
        </authorList>
    </citation>
    <scope>IDENTIFICATION</scope>
    <source>
        <tissue evidence="9">Leaf</tissue>
    </source>
</reference>
<feature type="transmembrane region" description="Helical" evidence="6">
    <location>
        <begin position="262"/>
        <end position="282"/>
    </location>
</feature>
<comment type="subcellular location">
    <subcellularLocation>
        <location evidence="1">Membrane</location>
        <topology evidence="1">Multi-pass membrane protein</topology>
    </subcellularLocation>
</comment>
<evidence type="ECO:0000313" key="9">
    <source>
        <dbReference type="RefSeq" id="XP_030537497.1"/>
    </source>
</evidence>
<feature type="domain" description="FAD-binding FR-type" evidence="7">
    <location>
        <begin position="333"/>
        <end position="445"/>
    </location>
</feature>
<dbReference type="GO" id="GO:0000293">
    <property type="term" value="F:ferric-chelate reductase activity"/>
    <property type="evidence" value="ECO:0007669"/>
    <property type="project" value="TreeGrafter"/>
</dbReference>
<dbReference type="Pfam" id="PF08030">
    <property type="entry name" value="NAD_binding_6"/>
    <property type="match status" value="1"/>
</dbReference>
<feature type="transmembrane region" description="Helical" evidence="6">
    <location>
        <begin position="119"/>
        <end position="152"/>
    </location>
</feature>
<dbReference type="AlphaFoldDB" id="A0A8B8PT37"/>
<dbReference type="SUPFAM" id="SSF63380">
    <property type="entry name" value="Riboflavin synthase domain-like"/>
    <property type="match status" value="1"/>
</dbReference>
<dbReference type="PANTHER" id="PTHR11972:SF167">
    <property type="entry name" value="FERRIC REDUCTION OXIDASE 7, CHLOROPLASTIC-LIKE"/>
    <property type="match status" value="1"/>
</dbReference>
<feature type="transmembrane region" description="Helical" evidence="6">
    <location>
        <begin position="563"/>
        <end position="588"/>
    </location>
</feature>
<evidence type="ECO:0000256" key="6">
    <source>
        <dbReference type="SAM" id="Phobius"/>
    </source>
</evidence>
<evidence type="ECO:0000256" key="3">
    <source>
        <dbReference type="ARBA" id="ARBA00022989"/>
    </source>
</evidence>
<dbReference type="InterPro" id="IPR039261">
    <property type="entry name" value="FNR_nucleotide-bd"/>
</dbReference>
<dbReference type="Proteomes" id="UP000827889">
    <property type="component" value="Chromosome 6"/>
</dbReference>
<dbReference type="Gene3D" id="3.40.50.80">
    <property type="entry name" value="Nucleotide-binding domain of ferredoxin-NADP reductase (FNR) module"/>
    <property type="match status" value="2"/>
</dbReference>
<evidence type="ECO:0000259" key="7">
    <source>
        <dbReference type="PROSITE" id="PS51384"/>
    </source>
</evidence>
<dbReference type="Pfam" id="PF08022">
    <property type="entry name" value="FAD_binding_8"/>
    <property type="match status" value="1"/>
</dbReference>
<dbReference type="SFLD" id="SFLDG01168">
    <property type="entry name" value="Ferric_reductase_subgroup_(FRE"/>
    <property type="match status" value="1"/>
</dbReference>
<dbReference type="CDD" id="cd06186">
    <property type="entry name" value="NOX_Duox_like_FAD_NADP"/>
    <property type="match status" value="1"/>
</dbReference>
<evidence type="ECO:0000256" key="5">
    <source>
        <dbReference type="ARBA" id="ARBA00023136"/>
    </source>
</evidence>
<feature type="transmembrane region" description="Helical" evidence="6">
    <location>
        <begin position="220"/>
        <end position="242"/>
    </location>
</feature>
<dbReference type="InterPro" id="IPR013130">
    <property type="entry name" value="Fe3_Rdtase_TM_dom"/>
</dbReference>
<sequence length="726" mass="81345">MAVHRGSEPLLLPSRHPNRAARLAKSLAKGTLKLAMWTLFLAWIAMFFVIPTEVGTDFYTYWEDATSGTLYGTQGSVLLLYCAPILLIAVLAVPYLLLSGGQDDVLTEKKSPGLRLGTFPVLVDGVFGVVTAAEFIGIAMFVAFVLWAVYWYTVVNFEMLPSYGNLTAFEKRVQMLQMSAYIFGLTALTCLAFLFLPVARGSILLRLIDIPFEHATRYHVWLGNLTMFLLTMHGLCYFIVWFIRGIVLKSIIEWKSDGGANFAGIICYCFGFTMWVTTLPPVRKRFFELFFYTHQLYIIFVIFFALHVGDTYVSKAAGGIFLFMLDRFLRFCQSRKDVDVISATSFPCGSVSLVISKPKNLQYNALGFIFLRVREISWLQWHPFSVSSSPLDGSHHLSVLIKSVGEWTGKLGKSVSDLLVTQRLYEPNASIVASVEGPYGHESPYHLTYKKLILVAGGSGISPFFAILSDVLHRVRDDKPCLPRDILIIWAVKRSNEISLLSTIDMDSICPSSSDKVNVDIRVYVTRESEPSLEEGKIEKLISLNTRSRGGSMSVLVGTGNKIWSGAYVIVSILGFLITLALLDVCYLNPYSISAWWYRGILFMGCMVVSVIIFGGGVIYFWHRFENVTPTGEEDSEESERIACTLDQETARNKLCENTNVFYGHRPDFKEIFGSVLDSWGCVDVGVIVCGPRTLQSSVAKEIRSQDLRRKGNSPVFHFNSHSFDL</sequence>
<feature type="transmembrane region" description="Helical" evidence="6">
    <location>
        <begin position="289"/>
        <end position="306"/>
    </location>
</feature>
<dbReference type="InterPro" id="IPR013112">
    <property type="entry name" value="FAD-bd_8"/>
</dbReference>
<evidence type="ECO:0000256" key="4">
    <source>
        <dbReference type="ARBA" id="ARBA00023002"/>
    </source>
</evidence>
<dbReference type="PROSITE" id="PS51384">
    <property type="entry name" value="FAD_FR"/>
    <property type="match status" value="1"/>
</dbReference>
<feature type="transmembrane region" description="Helical" evidence="6">
    <location>
        <begin position="452"/>
        <end position="469"/>
    </location>
</feature>
<dbReference type="GeneID" id="115745975"/>